<keyword evidence="1" id="KW-1133">Transmembrane helix</keyword>
<gene>
    <name evidence="2" type="ORF">H9L05_09415</name>
</gene>
<reference evidence="2 3" key="1">
    <citation type="submission" date="2020-08" db="EMBL/GenBank/DDBJ databases">
        <title>Genome sequence of Hymenobacter qilianensis JCM 19763T.</title>
        <authorList>
            <person name="Hyun D.-W."/>
            <person name="Bae J.-W."/>
        </authorList>
    </citation>
    <scope>NUCLEOTIDE SEQUENCE [LARGE SCALE GENOMIC DNA]</scope>
    <source>
        <strain evidence="2 3">JCM 19763</strain>
    </source>
</reference>
<dbReference type="KEGG" id="hqi:H9L05_09415"/>
<evidence type="ECO:0000256" key="1">
    <source>
        <dbReference type="SAM" id="Phobius"/>
    </source>
</evidence>
<organism evidence="2 3">
    <name type="scientific">Hymenobacter qilianensis</name>
    <dbReference type="NCBI Taxonomy" id="1385715"/>
    <lineage>
        <taxon>Bacteria</taxon>
        <taxon>Pseudomonadati</taxon>
        <taxon>Bacteroidota</taxon>
        <taxon>Cytophagia</taxon>
        <taxon>Cytophagales</taxon>
        <taxon>Hymenobacteraceae</taxon>
        <taxon>Hymenobacter</taxon>
    </lineage>
</organism>
<evidence type="ECO:0000313" key="2">
    <source>
        <dbReference type="EMBL" id="QNP53731.1"/>
    </source>
</evidence>
<dbReference type="EMBL" id="CP060784">
    <property type="protein sequence ID" value="QNP53731.1"/>
    <property type="molecule type" value="Genomic_DNA"/>
</dbReference>
<dbReference type="RefSeq" id="WP_187733940.1">
    <property type="nucleotide sequence ID" value="NZ_BMFN01000001.1"/>
</dbReference>
<accession>A0A7H0GZL5</accession>
<dbReference type="AlphaFoldDB" id="A0A7H0GZL5"/>
<dbReference type="Proteomes" id="UP000516093">
    <property type="component" value="Chromosome"/>
</dbReference>
<feature type="transmembrane region" description="Helical" evidence="1">
    <location>
        <begin position="47"/>
        <end position="65"/>
    </location>
</feature>
<evidence type="ECO:0000313" key="3">
    <source>
        <dbReference type="Proteomes" id="UP000516093"/>
    </source>
</evidence>
<sequence length="196" mass="22334">MFLKSKIPFIITLMLGIIIGFIISVAPDRFYLLSIESKISLGELSNILVTIILALIIPISINKWIDDNKSIKSLFSYEIDASLNSLKDIKDLIDICYDSGLAVQDGQKNKINFMFKVLDNRVAFMVERINSKYKQECQGVIADVNGKNNTYWVTVTNGELMTTGYIINSTFMRRHATAYVNLENALKRVKYELNEF</sequence>
<feature type="transmembrane region" description="Helical" evidence="1">
    <location>
        <begin position="7"/>
        <end position="27"/>
    </location>
</feature>
<protein>
    <submittedName>
        <fullName evidence="2">Uncharacterized protein</fullName>
    </submittedName>
</protein>
<keyword evidence="3" id="KW-1185">Reference proteome</keyword>
<keyword evidence="1" id="KW-0472">Membrane</keyword>
<keyword evidence="1" id="KW-0812">Transmembrane</keyword>
<name>A0A7H0GZL5_9BACT</name>
<proteinExistence type="predicted"/>